<sequence length="167" mass="19366">MNKLSRAQLDRLTQHIQQTKPHEALQAELVDHIASQIEQRMDQGYDFSTAFEQVMQQANPQALDQLKQVYLQEFGIRHSQLTSTPLRVGIRSKRRPDTKPFRYMLLSSVLTFLILMVFLIVVSRPLSIPIDAFQTAWKAGLAGLVGVFIVRWWLARRLRKPKRLQTV</sequence>
<dbReference type="RefSeq" id="WP_164037532.1">
    <property type="nucleotide sequence ID" value="NZ_JAAGNZ010000001.1"/>
</dbReference>
<dbReference type="Proteomes" id="UP000477386">
    <property type="component" value="Unassembled WGS sequence"/>
</dbReference>
<organism evidence="2 3">
    <name type="scientific">Spirosoma agri</name>
    <dbReference type="NCBI Taxonomy" id="1987381"/>
    <lineage>
        <taxon>Bacteria</taxon>
        <taxon>Pseudomonadati</taxon>
        <taxon>Bacteroidota</taxon>
        <taxon>Cytophagia</taxon>
        <taxon>Cytophagales</taxon>
        <taxon>Cytophagaceae</taxon>
        <taxon>Spirosoma</taxon>
    </lineage>
</organism>
<keyword evidence="1" id="KW-1133">Transmembrane helix</keyword>
<proteinExistence type="predicted"/>
<comment type="caution">
    <text evidence="2">The sequence shown here is derived from an EMBL/GenBank/DDBJ whole genome shotgun (WGS) entry which is preliminary data.</text>
</comment>
<keyword evidence="1" id="KW-0812">Transmembrane</keyword>
<protein>
    <submittedName>
        <fullName evidence="2">SoxR reducing system RseC family protein</fullName>
    </submittedName>
</protein>
<name>A0A6M0IGZ7_9BACT</name>
<keyword evidence="1" id="KW-0472">Membrane</keyword>
<feature type="transmembrane region" description="Helical" evidence="1">
    <location>
        <begin position="101"/>
        <end position="123"/>
    </location>
</feature>
<reference evidence="2 3" key="1">
    <citation type="submission" date="2020-02" db="EMBL/GenBank/DDBJ databases">
        <title>Draft genome sequence of two Spirosoma agri KCTC 52727 and Spirosoma terrae KCTC 52035.</title>
        <authorList>
            <person name="Rojas J."/>
            <person name="Ambika Manirajan B."/>
            <person name="Ratering S."/>
            <person name="Suarez C."/>
            <person name="Schnell S."/>
        </authorList>
    </citation>
    <scope>NUCLEOTIDE SEQUENCE [LARGE SCALE GENOMIC DNA]</scope>
    <source>
        <strain evidence="2 3">KCTC 52727</strain>
    </source>
</reference>
<dbReference type="EMBL" id="JAAGNZ010000001">
    <property type="protein sequence ID" value="NEU67478.1"/>
    <property type="molecule type" value="Genomic_DNA"/>
</dbReference>
<gene>
    <name evidence="2" type="ORF">GK091_11350</name>
</gene>
<feature type="transmembrane region" description="Helical" evidence="1">
    <location>
        <begin position="135"/>
        <end position="154"/>
    </location>
</feature>
<accession>A0A6M0IGZ7</accession>
<evidence type="ECO:0000313" key="2">
    <source>
        <dbReference type="EMBL" id="NEU67478.1"/>
    </source>
</evidence>
<evidence type="ECO:0000256" key="1">
    <source>
        <dbReference type="SAM" id="Phobius"/>
    </source>
</evidence>
<evidence type="ECO:0000313" key="3">
    <source>
        <dbReference type="Proteomes" id="UP000477386"/>
    </source>
</evidence>
<dbReference type="AlphaFoldDB" id="A0A6M0IGZ7"/>
<keyword evidence="3" id="KW-1185">Reference proteome</keyword>